<dbReference type="EMBL" id="JBHUOS010000001">
    <property type="protein sequence ID" value="MFD2914783.1"/>
    <property type="molecule type" value="Genomic_DNA"/>
</dbReference>
<gene>
    <name evidence="1" type="ORF">ACFS29_03970</name>
</gene>
<keyword evidence="2" id="KW-1185">Reference proteome</keyword>
<sequence>MIYLGEQLDALNKFKPLVTCWFNIKRLGNARKGDVNGYQCVDKNCRICNSKIEKLNNTVIDYTDYLNFICPYLNRIIECKPNEIISLQDEIKDEWLKIGLGTEDHLKEKSKHVFTVKGYKEWFTNGSINYSLAEWLDKHTCVYCNRQYIFTTRKIGEKRGVTCQFDHWFDKGSRPLFALSFYNLIPSCSVCNSSVKSRTHFNTDDYLHPYIDKDISSRFKFSSIPNTATQYGITFLNENKMDAKTKKTLEGLGTKLVYSKHSEKELQDLIDLRMKYSDNYLKNLLENTFKNELYMTKEEKYRLIFGIELSEDNMHKRPFSKFKKDIIDELLRIK</sequence>
<proteinExistence type="predicted"/>
<evidence type="ECO:0000313" key="1">
    <source>
        <dbReference type="EMBL" id="MFD2914783.1"/>
    </source>
</evidence>
<dbReference type="Gene3D" id="1.10.30.50">
    <property type="match status" value="1"/>
</dbReference>
<name>A0ABW5ZSX7_9FLAO</name>
<organism evidence="1 2">
    <name type="scientific">Psychroserpens luteus</name>
    <dbReference type="NCBI Taxonomy" id="1434066"/>
    <lineage>
        <taxon>Bacteria</taxon>
        <taxon>Pseudomonadati</taxon>
        <taxon>Bacteroidota</taxon>
        <taxon>Flavobacteriia</taxon>
        <taxon>Flavobacteriales</taxon>
        <taxon>Flavobacteriaceae</taxon>
        <taxon>Psychroserpens</taxon>
    </lineage>
</organism>
<reference evidence="2" key="1">
    <citation type="journal article" date="2019" name="Int. J. Syst. Evol. Microbiol.">
        <title>The Global Catalogue of Microorganisms (GCM) 10K type strain sequencing project: providing services to taxonomists for standard genome sequencing and annotation.</title>
        <authorList>
            <consortium name="The Broad Institute Genomics Platform"/>
            <consortium name="The Broad Institute Genome Sequencing Center for Infectious Disease"/>
            <person name="Wu L."/>
            <person name="Ma J."/>
        </authorList>
    </citation>
    <scope>NUCLEOTIDE SEQUENCE [LARGE SCALE GENOMIC DNA]</scope>
    <source>
        <strain evidence="2">KCTC 32514</strain>
    </source>
</reference>
<evidence type="ECO:0000313" key="2">
    <source>
        <dbReference type="Proteomes" id="UP001597548"/>
    </source>
</evidence>
<evidence type="ECO:0008006" key="3">
    <source>
        <dbReference type="Google" id="ProtNLM"/>
    </source>
</evidence>
<dbReference type="RefSeq" id="WP_194507544.1">
    <property type="nucleotide sequence ID" value="NZ_JADILU010000003.1"/>
</dbReference>
<dbReference type="Proteomes" id="UP001597548">
    <property type="component" value="Unassembled WGS sequence"/>
</dbReference>
<comment type="caution">
    <text evidence="1">The sequence shown here is derived from an EMBL/GenBank/DDBJ whole genome shotgun (WGS) entry which is preliminary data.</text>
</comment>
<accession>A0ABW5ZSX7</accession>
<protein>
    <recommendedName>
        <fullName evidence="3">TIGR02646 family protein</fullName>
    </recommendedName>
</protein>